<dbReference type="AlphaFoldDB" id="A0A5A5TE86"/>
<dbReference type="Proteomes" id="UP000322530">
    <property type="component" value="Unassembled WGS sequence"/>
</dbReference>
<evidence type="ECO:0000313" key="1">
    <source>
        <dbReference type="EMBL" id="GCF09393.1"/>
    </source>
</evidence>
<name>A0A5A5TE86_9CHLR</name>
<dbReference type="EMBL" id="BIXY01000042">
    <property type="protein sequence ID" value="GCF09393.1"/>
    <property type="molecule type" value="Genomic_DNA"/>
</dbReference>
<organism evidence="1 2">
    <name type="scientific">Dictyobacter arantiisoli</name>
    <dbReference type="NCBI Taxonomy" id="2014874"/>
    <lineage>
        <taxon>Bacteria</taxon>
        <taxon>Bacillati</taxon>
        <taxon>Chloroflexota</taxon>
        <taxon>Ktedonobacteria</taxon>
        <taxon>Ktedonobacterales</taxon>
        <taxon>Dictyobacteraceae</taxon>
        <taxon>Dictyobacter</taxon>
    </lineage>
</organism>
<evidence type="ECO:0000313" key="2">
    <source>
        <dbReference type="Proteomes" id="UP000322530"/>
    </source>
</evidence>
<comment type="caution">
    <text evidence="1">The sequence shown here is derived from an EMBL/GenBank/DDBJ whole genome shotgun (WGS) entry which is preliminary data.</text>
</comment>
<accession>A0A5A5TE86</accession>
<protein>
    <submittedName>
        <fullName evidence="1">Uncharacterized protein</fullName>
    </submittedName>
</protein>
<proteinExistence type="predicted"/>
<dbReference type="RefSeq" id="WP_149402334.1">
    <property type="nucleotide sequence ID" value="NZ_BIXY01000042.1"/>
</dbReference>
<gene>
    <name evidence="1" type="ORF">KDI_29570</name>
</gene>
<reference evidence="1 2" key="1">
    <citation type="submission" date="2019-01" db="EMBL/GenBank/DDBJ databases">
        <title>Draft genome sequence of Dictyobacter sp. Uno17.</title>
        <authorList>
            <person name="Wang C.M."/>
            <person name="Zheng Y."/>
            <person name="Sakai Y."/>
            <person name="Abe K."/>
            <person name="Yokota A."/>
            <person name="Yabe S."/>
        </authorList>
    </citation>
    <scope>NUCLEOTIDE SEQUENCE [LARGE SCALE GENOMIC DNA]</scope>
    <source>
        <strain evidence="1 2">Uno17</strain>
    </source>
</reference>
<sequence length="88" mass="9743">MDDVRAQMVGQMHHEVKDDELIRRLLVAYLTSGSVQQASMQPPLSVETLEMAEETRTLIRQGMALTGAGDLLSYLLAAAERDARQLNS</sequence>
<keyword evidence="2" id="KW-1185">Reference proteome</keyword>